<protein>
    <recommendedName>
        <fullName evidence="1">RNase H type-1 domain-containing protein</fullName>
    </recommendedName>
</protein>
<accession>A0ABR2EJ08</accession>
<dbReference type="CDD" id="cd06222">
    <property type="entry name" value="RNase_H_like"/>
    <property type="match status" value="1"/>
</dbReference>
<dbReference type="InterPro" id="IPR053151">
    <property type="entry name" value="RNase_H-like"/>
</dbReference>
<feature type="domain" description="RNase H type-1" evidence="1">
    <location>
        <begin position="20"/>
        <end position="95"/>
    </location>
</feature>
<dbReference type="InterPro" id="IPR044730">
    <property type="entry name" value="RNase_H-like_dom_plant"/>
</dbReference>
<dbReference type="SUPFAM" id="SSF53098">
    <property type="entry name" value="Ribonuclease H-like"/>
    <property type="match status" value="1"/>
</dbReference>
<dbReference type="InterPro" id="IPR002156">
    <property type="entry name" value="RNaseH_domain"/>
</dbReference>
<reference evidence="2 3" key="1">
    <citation type="journal article" date="2024" name="G3 (Bethesda)">
        <title>Genome assembly of Hibiscus sabdariffa L. provides insights into metabolisms of medicinal natural products.</title>
        <authorList>
            <person name="Kim T."/>
        </authorList>
    </citation>
    <scope>NUCLEOTIDE SEQUENCE [LARGE SCALE GENOMIC DNA]</scope>
    <source>
        <strain evidence="2">TK-2024</strain>
        <tissue evidence="2">Old leaves</tissue>
    </source>
</reference>
<sequence length="128" mass="14502">MTMLRLTLNMLLLRKVGTFTVLLAELWAIYHAWNLGFRRIIVESDNVEAIQILQNKSHAFSDHALVIYIWNLASRSWELNFNHASCSPNSVADRLTCLGRGAPFGAWIFQEPLVEAAAAVIHDMHVEV</sequence>
<dbReference type="PANTHER" id="PTHR47723:SF13">
    <property type="entry name" value="PUTATIVE-RELATED"/>
    <property type="match status" value="1"/>
</dbReference>
<gene>
    <name evidence="2" type="ORF">V6N12_049038</name>
</gene>
<evidence type="ECO:0000313" key="2">
    <source>
        <dbReference type="EMBL" id="KAK8561983.1"/>
    </source>
</evidence>
<dbReference type="Proteomes" id="UP001472677">
    <property type="component" value="Unassembled WGS sequence"/>
</dbReference>
<proteinExistence type="predicted"/>
<organism evidence="2 3">
    <name type="scientific">Hibiscus sabdariffa</name>
    <name type="common">roselle</name>
    <dbReference type="NCBI Taxonomy" id="183260"/>
    <lineage>
        <taxon>Eukaryota</taxon>
        <taxon>Viridiplantae</taxon>
        <taxon>Streptophyta</taxon>
        <taxon>Embryophyta</taxon>
        <taxon>Tracheophyta</taxon>
        <taxon>Spermatophyta</taxon>
        <taxon>Magnoliopsida</taxon>
        <taxon>eudicotyledons</taxon>
        <taxon>Gunneridae</taxon>
        <taxon>Pentapetalae</taxon>
        <taxon>rosids</taxon>
        <taxon>malvids</taxon>
        <taxon>Malvales</taxon>
        <taxon>Malvaceae</taxon>
        <taxon>Malvoideae</taxon>
        <taxon>Hibiscus</taxon>
    </lineage>
</organism>
<evidence type="ECO:0000259" key="1">
    <source>
        <dbReference type="Pfam" id="PF13456"/>
    </source>
</evidence>
<evidence type="ECO:0000313" key="3">
    <source>
        <dbReference type="Proteomes" id="UP001472677"/>
    </source>
</evidence>
<dbReference type="PANTHER" id="PTHR47723">
    <property type="entry name" value="OS05G0353850 PROTEIN"/>
    <property type="match status" value="1"/>
</dbReference>
<dbReference type="InterPro" id="IPR012337">
    <property type="entry name" value="RNaseH-like_sf"/>
</dbReference>
<dbReference type="EMBL" id="JBBPBM010000013">
    <property type="protein sequence ID" value="KAK8561983.1"/>
    <property type="molecule type" value="Genomic_DNA"/>
</dbReference>
<name>A0ABR2EJ08_9ROSI</name>
<keyword evidence="3" id="KW-1185">Reference proteome</keyword>
<comment type="caution">
    <text evidence="2">The sequence shown here is derived from an EMBL/GenBank/DDBJ whole genome shotgun (WGS) entry which is preliminary data.</text>
</comment>
<dbReference type="Pfam" id="PF13456">
    <property type="entry name" value="RVT_3"/>
    <property type="match status" value="1"/>
</dbReference>